<keyword evidence="5 6" id="KW-0699">rRNA-binding</keyword>
<dbReference type="EMBL" id="MHCJ01000003">
    <property type="protein sequence ID" value="OGY18344.1"/>
    <property type="molecule type" value="Genomic_DNA"/>
</dbReference>
<dbReference type="Proteomes" id="UP000179233">
    <property type="component" value="Unassembled WGS sequence"/>
</dbReference>
<evidence type="ECO:0000256" key="5">
    <source>
        <dbReference type="HAMAP-Rule" id="MF_00382"/>
    </source>
</evidence>
<reference evidence="7 8" key="1">
    <citation type="journal article" date="2016" name="Nat. Commun.">
        <title>Thousands of microbial genomes shed light on interconnected biogeochemical processes in an aquifer system.</title>
        <authorList>
            <person name="Anantharaman K."/>
            <person name="Brown C.T."/>
            <person name="Hug L.A."/>
            <person name="Sharon I."/>
            <person name="Castelle C.J."/>
            <person name="Probst A.J."/>
            <person name="Thomas B.C."/>
            <person name="Singh A."/>
            <person name="Wilkins M.J."/>
            <person name="Karaoz U."/>
            <person name="Brodie E.L."/>
            <person name="Williams K.H."/>
            <person name="Hubbard S.S."/>
            <person name="Banfield J.F."/>
        </authorList>
    </citation>
    <scope>NUCLEOTIDE SEQUENCE [LARGE SCALE GENOMIC DNA]</scope>
</reference>
<dbReference type="AlphaFoldDB" id="A0A1G1VSP2"/>
<comment type="function">
    <text evidence="5 6">Binds directly to 23S ribosomal RNA and is necessary for the in vitro assembly process of the 50S ribosomal subunit. It is not involved in the protein synthesizing functions of that subunit.</text>
</comment>
<dbReference type="GO" id="GO:0006412">
    <property type="term" value="P:translation"/>
    <property type="evidence" value="ECO:0007669"/>
    <property type="project" value="InterPro"/>
</dbReference>
<keyword evidence="5 6" id="KW-0694">RNA-binding</keyword>
<dbReference type="PRINTS" id="PR00062">
    <property type="entry name" value="RIBOSOMALL20"/>
</dbReference>
<sequence length="120" mass="14114">MRVKTGITRRRRHHKVLKRTRGMRMTKHRLYKVAKEADLHAGQYAYVGRRLRKRDQRRLWIQRIQAGLSLKKDGYSYAAFIHDLVVAKIVLNRKMLADLVVRDAETFQAIVAKARSSSKE</sequence>
<accession>A0A1G1VSP2</accession>
<dbReference type="HAMAP" id="MF_00382">
    <property type="entry name" value="Ribosomal_bL20"/>
    <property type="match status" value="1"/>
</dbReference>
<evidence type="ECO:0000256" key="2">
    <source>
        <dbReference type="ARBA" id="ARBA00022980"/>
    </source>
</evidence>
<keyword evidence="3 5" id="KW-0687">Ribonucleoprotein</keyword>
<protein>
    <recommendedName>
        <fullName evidence="4 5">Large ribosomal subunit protein bL20</fullName>
    </recommendedName>
</protein>
<dbReference type="FunFam" id="1.10.1900.20:FF:000001">
    <property type="entry name" value="50S ribosomal protein L20"/>
    <property type="match status" value="1"/>
</dbReference>
<comment type="caution">
    <text evidence="7">The sequence shown here is derived from an EMBL/GenBank/DDBJ whole genome shotgun (WGS) entry which is preliminary data.</text>
</comment>
<dbReference type="SUPFAM" id="SSF74731">
    <property type="entry name" value="Ribosomal protein L20"/>
    <property type="match status" value="1"/>
</dbReference>
<dbReference type="GO" id="GO:0000027">
    <property type="term" value="P:ribosomal large subunit assembly"/>
    <property type="evidence" value="ECO:0007669"/>
    <property type="project" value="UniProtKB-UniRule"/>
</dbReference>
<name>A0A1G1VSP2_9BACT</name>
<dbReference type="CDD" id="cd07026">
    <property type="entry name" value="Ribosomal_L20"/>
    <property type="match status" value="1"/>
</dbReference>
<dbReference type="GO" id="GO:0003735">
    <property type="term" value="F:structural constituent of ribosome"/>
    <property type="evidence" value="ECO:0007669"/>
    <property type="project" value="InterPro"/>
</dbReference>
<dbReference type="Gene3D" id="6.10.160.10">
    <property type="match status" value="1"/>
</dbReference>
<evidence type="ECO:0000256" key="1">
    <source>
        <dbReference type="ARBA" id="ARBA00007698"/>
    </source>
</evidence>
<evidence type="ECO:0000256" key="3">
    <source>
        <dbReference type="ARBA" id="ARBA00023274"/>
    </source>
</evidence>
<dbReference type="GO" id="GO:0019843">
    <property type="term" value="F:rRNA binding"/>
    <property type="evidence" value="ECO:0007669"/>
    <property type="project" value="UniProtKB-UniRule"/>
</dbReference>
<evidence type="ECO:0000313" key="8">
    <source>
        <dbReference type="Proteomes" id="UP000179233"/>
    </source>
</evidence>
<dbReference type="NCBIfam" id="TIGR01032">
    <property type="entry name" value="rplT_bact"/>
    <property type="match status" value="1"/>
</dbReference>
<evidence type="ECO:0000256" key="4">
    <source>
        <dbReference type="ARBA" id="ARBA00035172"/>
    </source>
</evidence>
<dbReference type="Pfam" id="PF00453">
    <property type="entry name" value="Ribosomal_L20"/>
    <property type="match status" value="1"/>
</dbReference>
<dbReference type="Gene3D" id="1.10.1900.20">
    <property type="entry name" value="Ribosomal protein L20"/>
    <property type="match status" value="1"/>
</dbReference>
<dbReference type="InterPro" id="IPR035566">
    <property type="entry name" value="Ribosomal_protein_bL20_C"/>
</dbReference>
<proteinExistence type="inferred from homology"/>
<dbReference type="PANTHER" id="PTHR10986">
    <property type="entry name" value="39S RIBOSOMAL PROTEIN L20"/>
    <property type="match status" value="1"/>
</dbReference>
<gene>
    <name evidence="5" type="primary">rplT</name>
    <name evidence="7" type="ORF">A2786_02390</name>
</gene>
<dbReference type="GO" id="GO:0005840">
    <property type="term" value="C:ribosome"/>
    <property type="evidence" value="ECO:0007669"/>
    <property type="project" value="UniProtKB-KW"/>
</dbReference>
<dbReference type="InterPro" id="IPR005813">
    <property type="entry name" value="Ribosomal_bL20"/>
</dbReference>
<evidence type="ECO:0000256" key="6">
    <source>
        <dbReference type="RuleBase" id="RU000560"/>
    </source>
</evidence>
<organism evidence="7 8">
    <name type="scientific">Candidatus Chisholmbacteria bacterium RIFCSPHIGHO2_01_FULL_52_32</name>
    <dbReference type="NCBI Taxonomy" id="1797591"/>
    <lineage>
        <taxon>Bacteria</taxon>
        <taxon>Candidatus Chisholmiibacteriota</taxon>
    </lineage>
</organism>
<comment type="similarity">
    <text evidence="1 5 6">Belongs to the bacterial ribosomal protein bL20 family.</text>
</comment>
<keyword evidence="2 5" id="KW-0689">Ribosomal protein</keyword>
<evidence type="ECO:0000313" key="7">
    <source>
        <dbReference type="EMBL" id="OGY18344.1"/>
    </source>
</evidence>
<dbReference type="GO" id="GO:1990904">
    <property type="term" value="C:ribonucleoprotein complex"/>
    <property type="evidence" value="ECO:0007669"/>
    <property type="project" value="UniProtKB-KW"/>
</dbReference>